<sequence length="835" mass="90205">MAQGTSLLAACGGETVKLFDVSIETGDPCTFQYTPSPGYQVNCVRWNHTNLVVASAGEDCKISLWMKNGQTVGVVPQPGEGTDDNIDESILGICFSSKGSRYLGSGGTGKIVRIWDLQRRRCIKWLKGHTDTITGVMYNCRDEHLASISIKGDLIVHSLASGTRAAELKDPHNQVLRVMEYSRLSRHLLLTAGDDGTVHVWDTTSRSPKAALAFLQMIWILGRAYPSHGVGHFCLLQEGVSWLKQHSAPTTGLCFSPTSDKMIVSAGLDKKLYTYDPGVKKPVFCVPYEAPFASLAFRDDGNTLAAGTNSGRVVFYDLRGRPQPFTILRAYGASEAVTSLSWQRSNPISVKDTRSGESALLGNSNEESVLMPDPLPAGTRGRTTSAAPPTKSSIRISSFSGQVPSSAPGGPSGNSRPKSAGGDVTPYSSMRAWGNNPISRLQTPWMNAFNSGNDDMEVFSPLVDVQPITPSVTGYWDEGGAGDGFNKDMASLGGDKRTTWGTSSVRRFPNIKDVKEDVRESRDSRDSSVSRRPSLGTRQDDLMSVTPPPGISSGLDRSPSTTPPEAWGGEPLERGGPRQSTMSRFASTTELPSSRFDSLATPADYRLPASTKGDVPLLRSLDQDSSLPLTHGVGHQSATVPASDFEAATLAANRKLLSYEARDLNSSFSRSLPGSLPGSAGYSVSPKQRKSALDRREGKGGVSGSSDGKKDSENDALRSDAAGSTGATSPVSNGHAYESARRAQISHEQHQQQQRVGATGFALQLVQRGLEESLGAVQRAIHEEVKNLHLELLRQFHIQQMEMGKMMNSFLAKQAELNEEIKALRRENQHLRDLY</sequence>
<evidence type="ECO:0000313" key="7">
    <source>
        <dbReference type="Proteomes" id="UP000006727"/>
    </source>
</evidence>
<dbReference type="SUPFAM" id="SSF50978">
    <property type="entry name" value="WD40 repeat-like"/>
    <property type="match status" value="1"/>
</dbReference>
<feature type="coiled-coil region" evidence="4">
    <location>
        <begin position="807"/>
        <end position="834"/>
    </location>
</feature>
<dbReference type="Pfam" id="PF00400">
    <property type="entry name" value="WD40"/>
    <property type="match status" value="2"/>
</dbReference>
<dbReference type="InterPro" id="IPR036322">
    <property type="entry name" value="WD40_repeat_dom_sf"/>
</dbReference>
<dbReference type="PROSITE" id="PS00678">
    <property type="entry name" value="WD_REPEATS_1"/>
    <property type="match status" value="1"/>
</dbReference>
<evidence type="ECO:0000256" key="5">
    <source>
        <dbReference type="SAM" id="MobiDB-lite"/>
    </source>
</evidence>
<feature type="compositionally biased region" description="Polar residues" evidence="5">
    <location>
        <begin position="578"/>
        <end position="596"/>
    </location>
</feature>
<protein>
    <recommendedName>
        <fullName evidence="8">Anaphase-promoting complex subunit 4 WD40 domain-containing protein</fullName>
    </recommendedName>
</protein>
<dbReference type="SMART" id="SM00320">
    <property type="entry name" value="WD40"/>
    <property type="match status" value="6"/>
</dbReference>
<dbReference type="OMA" id="QISHEQH"/>
<feature type="region of interest" description="Disordered" evidence="5">
    <location>
        <begin position="515"/>
        <end position="597"/>
    </location>
</feature>
<dbReference type="GO" id="GO:2000694">
    <property type="term" value="P:regulation of phragmoplast microtubule organization"/>
    <property type="evidence" value="ECO:0000318"/>
    <property type="project" value="GO_Central"/>
</dbReference>
<evidence type="ECO:0008006" key="8">
    <source>
        <dbReference type="Google" id="ProtNLM"/>
    </source>
</evidence>
<dbReference type="InterPro" id="IPR001680">
    <property type="entry name" value="WD40_rpt"/>
</dbReference>
<organism evidence="6 7">
    <name type="scientific">Physcomitrium patens</name>
    <name type="common">Spreading-leaved earth moss</name>
    <name type="synonym">Physcomitrella patens</name>
    <dbReference type="NCBI Taxonomy" id="3218"/>
    <lineage>
        <taxon>Eukaryota</taxon>
        <taxon>Viridiplantae</taxon>
        <taxon>Streptophyta</taxon>
        <taxon>Embryophyta</taxon>
        <taxon>Bryophyta</taxon>
        <taxon>Bryophytina</taxon>
        <taxon>Bryopsida</taxon>
        <taxon>Funariidae</taxon>
        <taxon>Funariales</taxon>
        <taxon>Funariaceae</taxon>
        <taxon>Physcomitrium</taxon>
    </lineage>
</organism>
<dbReference type="GO" id="GO:0010968">
    <property type="term" value="P:regulation of microtubule nucleation"/>
    <property type="evidence" value="ECO:0007669"/>
    <property type="project" value="InterPro"/>
</dbReference>
<dbReference type="InterPro" id="IPR044621">
    <property type="entry name" value="NEDD1"/>
</dbReference>
<feature type="compositionally biased region" description="Polar residues" evidence="5">
    <location>
        <begin position="381"/>
        <end position="399"/>
    </location>
</feature>
<proteinExistence type="predicted"/>
<evidence type="ECO:0000256" key="2">
    <source>
        <dbReference type="ARBA" id="ARBA00022737"/>
    </source>
</evidence>
<dbReference type="Proteomes" id="UP000006727">
    <property type="component" value="Chromosome 13"/>
</dbReference>
<keyword evidence="2" id="KW-0677">Repeat</keyword>
<accession>A0A7I4ANQ2</accession>
<dbReference type="InterPro" id="IPR015943">
    <property type="entry name" value="WD40/YVTN_repeat-like_dom_sf"/>
</dbReference>
<name>A0A7I4ANQ2_PHYPA</name>
<keyword evidence="7" id="KW-1185">Reference proteome</keyword>
<dbReference type="FunCoup" id="A0A7I4ANQ2">
    <property type="interactions" value="3226"/>
</dbReference>
<evidence type="ECO:0000256" key="4">
    <source>
        <dbReference type="SAM" id="Coils"/>
    </source>
</evidence>
<dbReference type="GO" id="GO:0032467">
    <property type="term" value="P:positive regulation of cytokinesis"/>
    <property type="evidence" value="ECO:0000318"/>
    <property type="project" value="GO_Central"/>
</dbReference>
<evidence type="ECO:0000256" key="3">
    <source>
        <dbReference type="PROSITE-ProRule" id="PRU00221"/>
    </source>
</evidence>
<evidence type="ECO:0000313" key="6">
    <source>
        <dbReference type="EnsemblPlants" id="Pp3c13_5000V3.3"/>
    </source>
</evidence>
<feature type="compositionally biased region" description="Basic and acidic residues" evidence="5">
    <location>
        <begin position="515"/>
        <end position="529"/>
    </location>
</feature>
<keyword evidence="4" id="KW-0175">Coiled coil</keyword>
<feature type="compositionally biased region" description="Basic and acidic residues" evidence="5">
    <location>
        <begin position="707"/>
        <end position="718"/>
    </location>
</feature>
<feature type="region of interest" description="Disordered" evidence="5">
    <location>
        <begin position="348"/>
        <end position="428"/>
    </location>
</feature>
<dbReference type="GO" id="GO:0000919">
    <property type="term" value="P:cell plate assembly"/>
    <property type="evidence" value="ECO:0000318"/>
    <property type="project" value="GO_Central"/>
</dbReference>
<dbReference type="FunFam" id="2.130.10.10:FF:000344">
    <property type="entry name" value="Protein NEDD1"/>
    <property type="match status" value="1"/>
</dbReference>
<dbReference type="EMBL" id="ABEU02000013">
    <property type="status" value="NOT_ANNOTATED_CDS"/>
    <property type="molecule type" value="Genomic_DNA"/>
</dbReference>
<reference evidence="6" key="3">
    <citation type="submission" date="2020-12" db="UniProtKB">
        <authorList>
            <consortium name="EnsemblPlants"/>
        </authorList>
    </citation>
    <scope>IDENTIFICATION</scope>
</reference>
<dbReference type="PANTHER" id="PTHR45096">
    <property type="entry name" value="PROTEIN NEDD1"/>
    <property type="match status" value="1"/>
</dbReference>
<feature type="repeat" description="WD" evidence="3">
    <location>
        <begin position="169"/>
        <end position="211"/>
    </location>
</feature>
<reference evidence="6 7" key="1">
    <citation type="journal article" date="2008" name="Science">
        <title>The Physcomitrella genome reveals evolutionary insights into the conquest of land by plants.</title>
        <authorList>
            <person name="Rensing S."/>
            <person name="Lang D."/>
            <person name="Zimmer A."/>
            <person name="Terry A."/>
            <person name="Salamov A."/>
            <person name="Shapiro H."/>
            <person name="Nishiyama T."/>
            <person name="Perroud P.-F."/>
            <person name="Lindquist E."/>
            <person name="Kamisugi Y."/>
            <person name="Tanahashi T."/>
            <person name="Sakakibara K."/>
            <person name="Fujita T."/>
            <person name="Oishi K."/>
            <person name="Shin-I T."/>
            <person name="Kuroki Y."/>
            <person name="Toyoda A."/>
            <person name="Suzuki Y."/>
            <person name="Hashimoto A."/>
            <person name="Yamaguchi K."/>
            <person name="Sugano A."/>
            <person name="Kohara Y."/>
            <person name="Fujiyama A."/>
            <person name="Anterola A."/>
            <person name="Aoki S."/>
            <person name="Ashton N."/>
            <person name="Barbazuk W.B."/>
            <person name="Barker E."/>
            <person name="Bennetzen J."/>
            <person name="Bezanilla M."/>
            <person name="Blankenship R."/>
            <person name="Cho S.H."/>
            <person name="Dutcher S."/>
            <person name="Estelle M."/>
            <person name="Fawcett J.A."/>
            <person name="Gundlach H."/>
            <person name="Hanada K."/>
            <person name="Heyl A."/>
            <person name="Hicks K.A."/>
            <person name="Hugh J."/>
            <person name="Lohr M."/>
            <person name="Mayer K."/>
            <person name="Melkozernov A."/>
            <person name="Murata T."/>
            <person name="Nelson D."/>
            <person name="Pils B."/>
            <person name="Prigge M."/>
            <person name="Reiss B."/>
            <person name="Renner T."/>
            <person name="Rombauts S."/>
            <person name="Rushton P."/>
            <person name="Sanderfoot A."/>
            <person name="Schween G."/>
            <person name="Shiu S.-H."/>
            <person name="Stueber K."/>
            <person name="Theodoulou F.L."/>
            <person name="Tu H."/>
            <person name="Van de Peer Y."/>
            <person name="Verrier P.J."/>
            <person name="Waters E."/>
            <person name="Wood A."/>
            <person name="Yang L."/>
            <person name="Cove D."/>
            <person name="Cuming A."/>
            <person name="Hasebe M."/>
            <person name="Lucas S."/>
            <person name="Mishler D.B."/>
            <person name="Reski R."/>
            <person name="Grigoriev I."/>
            <person name="Quatrano R.S."/>
            <person name="Boore J.L."/>
        </authorList>
    </citation>
    <scope>NUCLEOTIDE SEQUENCE [LARGE SCALE GENOMIC DNA]</scope>
    <source>
        <strain evidence="6 7">cv. Gransden 2004</strain>
    </source>
</reference>
<reference evidence="6 7" key="2">
    <citation type="journal article" date="2018" name="Plant J.">
        <title>The Physcomitrella patens chromosome-scale assembly reveals moss genome structure and evolution.</title>
        <authorList>
            <person name="Lang D."/>
            <person name="Ullrich K.K."/>
            <person name="Murat F."/>
            <person name="Fuchs J."/>
            <person name="Jenkins J."/>
            <person name="Haas F.B."/>
            <person name="Piednoel M."/>
            <person name="Gundlach H."/>
            <person name="Van Bel M."/>
            <person name="Meyberg R."/>
            <person name="Vives C."/>
            <person name="Morata J."/>
            <person name="Symeonidi A."/>
            <person name="Hiss M."/>
            <person name="Muchero W."/>
            <person name="Kamisugi Y."/>
            <person name="Saleh O."/>
            <person name="Blanc G."/>
            <person name="Decker E.L."/>
            <person name="van Gessel N."/>
            <person name="Grimwood J."/>
            <person name="Hayes R.D."/>
            <person name="Graham S.W."/>
            <person name="Gunter L.E."/>
            <person name="McDaniel S.F."/>
            <person name="Hoernstein S.N.W."/>
            <person name="Larsson A."/>
            <person name="Li F.W."/>
            <person name="Perroud P.F."/>
            <person name="Phillips J."/>
            <person name="Ranjan P."/>
            <person name="Rokshar D.S."/>
            <person name="Rothfels C.J."/>
            <person name="Schneider L."/>
            <person name="Shu S."/>
            <person name="Stevenson D.W."/>
            <person name="Thummler F."/>
            <person name="Tillich M."/>
            <person name="Villarreal Aguilar J.C."/>
            <person name="Widiez T."/>
            <person name="Wong G.K."/>
            <person name="Wymore A."/>
            <person name="Zhang Y."/>
            <person name="Zimmer A.D."/>
            <person name="Quatrano R.S."/>
            <person name="Mayer K.F.X."/>
            <person name="Goodstein D."/>
            <person name="Casacuberta J.M."/>
            <person name="Vandepoele K."/>
            <person name="Reski R."/>
            <person name="Cuming A.C."/>
            <person name="Tuskan G.A."/>
            <person name="Maumus F."/>
            <person name="Salse J."/>
            <person name="Schmutz J."/>
            <person name="Rensing S.A."/>
        </authorList>
    </citation>
    <scope>NUCLEOTIDE SEQUENCE [LARGE SCALE GENOMIC DNA]</scope>
    <source>
        <strain evidence="6 7">cv. Gransden 2004</strain>
    </source>
</reference>
<dbReference type="Gramene" id="Pp3c13_5000V3.3">
    <property type="protein sequence ID" value="Pp3c13_5000V3.3"/>
    <property type="gene ID" value="Pp3c13_5000"/>
</dbReference>
<dbReference type="InterPro" id="IPR019775">
    <property type="entry name" value="WD40_repeat_CS"/>
</dbReference>
<dbReference type="GO" id="GO:0140496">
    <property type="term" value="F:gamma-tubulin complex binding"/>
    <property type="evidence" value="ECO:0007669"/>
    <property type="project" value="InterPro"/>
</dbReference>
<dbReference type="PANTHER" id="PTHR45096:SF1">
    <property type="entry name" value="PROTEIN NEDD1"/>
    <property type="match status" value="1"/>
</dbReference>
<dbReference type="GO" id="GO:0060236">
    <property type="term" value="P:regulation of mitotic spindle organization"/>
    <property type="evidence" value="ECO:0000318"/>
    <property type="project" value="GO_Central"/>
</dbReference>
<feature type="region of interest" description="Disordered" evidence="5">
    <location>
        <begin position="667"/>
        <end position="756"/>
    </location>
</feature>
<dbReference type="InParanoid" id="A0A7I4ANQ2"/>
<gene>
    <name evidence="6" type="primary">LOC112290614</name>
</gene>
<feature type="compositionally biased region" description="Basic and acidic residues" evidence="5">
    <location>
        <begin position="738"/>
        <end position="750"/>
    </location>
</feature>
<dbReference type="GO" id="GO:0005828">
    <property type="term" value="C:kinetochore microtubule"/>
    <property type="evidence" value="ECO:0000318"/>
    <property type="project" value="GO_Central"/>
</dbReference>
<dbReference type="AlphaFoldDB" id="A0A7I4ANQ2"/>
<dbReference type="EnsemblPlants" id="Pp3c13_5000V3.3">
    <property type="protein sequence ID" value="Pp3c13_5000V3.3"/>
    <property type="gene ID" value="Pp3c13_5000"/>
</dbReference>
<dbReference type="Gene3D" id="2.130.10.10">
    <property type="entry name" value="YVTN repeat-like/Quinoprotein amine dehydrogenase"/>
    <property type="match status" value="3"/>
</dbReference>
<dbReference type="PROSITE" id="PS50082">
    <property type="entry name" value="WD_REPEATS_2"/>
    <property type="match status" value="1"/>
</dbReference>
<feature type="compositionally biased region" description="Low complexity" evidence="5">
    <location>
        <begin position="400"/>
        <end position="417"/>
    </location>
</feature>
<keyword evidence="1 3" id="KW-0853">WD repeat</keyword>
<evidence type="ECO:0000256" key="1">
    <source>
        <dbReference type="ARBA" id="ARBA00022574"/>
    </source>
</evidence>